<dbReference type="InterPro" id="IPR028082">
    <property type="entry name" value="Peripla_BP_I"/>
</dbReference>
<evidence type="ECO:0000313" key="7">
    <source>
        <dbReference type="Proteomes" id="UP001072034"/>
    </source>
</evidence>
<dbReference type="CDD" id="cd01392">
    <property type="entry name" value="HTH_LacI"/>
    <property type="match status" value="1"/>
</dbReference>
<organism evidence="6 7">
    <name type="scientific">Actinomyces israelii</name>
    <dbReference type="NCBI Taxonomy" id="1659"/>
    <lineage>
        <taxon>Bacteria</taxon>
        <taxon>Bacillati</taxon>
        <taxon>Actinomycetota</taxon>
        <taxon>Actinomycetes</taxon>
        <taxon>Actinomycetales</taxon>
        <taxon>Actinomycetaceae</taxon>
        <taxon>Actinomyces</taxon>
    </lineage>
</organism>
<dbReference type="SMART" id="SM00354">
    <property type="entry name" value="HTH_LACI"/>
    <property type="match status" value="1"/>
</dbReference>
<dbReference type="PANTHER" id="PTHR30146:SF109">
    <property type="entry name" value="HTH-TYPE TRANSCRIPTIONAL REGULATOR GALS"/>
    <property type="match status" value="1"/>
</dbReference>
<feature type="compositionally biased region" description="Low complexity" evidence="4">
    <location>
        <begin position="310"/>
        <end position="321"/>
    </location>
</feature>
<dbReference type="InterPro" id="IPR000843">
    <property type="entry name" value="HTH_LacI"/>
</dbReference>
<dbReference type="InterPro" id="IPR046335">
    <property type="entry name" value="LacI/GalR-like_sensor"/>
</dbReference>
<dbReference type="Gene3D" id="3.40.50.2300">
    <property type="match status" value="2"/>
</dbReference>
<dbReference type="SUPFAM" id="SSF47413">
    <property type="entry name" value="lambda repressor-like DNA-binding domains"/>
    <property type="match status" value="1"/>
</dbReference>
<dbReference type="InterPro" id="IPR010982">
    <property type="entry name" value="Lambda_DNA-bd_dom_sf"/>
</dbReference>
<evidence type="ECO:0000313" key="6">
    <source>
        <dbReference type="EMBL" id="MCZ0858822.1"/>
    </source>
</evidence>
<gene>
    <name evidence="6" type="ORF">OHJ16_12300</name>
</gene>
<evidence type="ECO:0000256" key="2">
    <source>
        <dbReference type="ARBA" id="ARBA00023125"/>
    </source>
</evidence>
<evidence type="ECO:0000256" key="1">
    <source>
        <dbReference type="ARBA" id="ARBA00023015"/>
    </source>
</evidence>
<dbReference type="SUPFAM" id="SSF53822">
    <property type="entry name" value="Periplasmic binding protein-like I"/>
    <property type="match status" value="1"/>
</dbReference>
<dbReference type="PANTHER" id="PTHR30146">
    <property type="entry name" value="LACI-RELATED TRANSCRIPTIONAL REPRESSOR"/>
    <property type="match status" value="1"/>
</dbReference>
<name>A0ABT4IC43_9ACTO</name>
<dbReference type="Gene3D" id="1.10.260.40">
    <property type="entry name" value="lambda repressor-like DNA-binding domains"/>
    <property type="match status" value="1"/>
</dbReference>
<comment type="caution">
    <text evidence="6">The sequence shown here is derived from an EMBL/GenBank/DDBJ whole genome shotgun (WGS) entry which is preliminary data.</text>
</comment>
<evidence type="ECO:0000256" key="3">
    <source>
        <dbReference type="ARBA" id="ARBA00023163"/>
    </source>
</evidence>
<keyword evidence="1" id="KW-0805">Transcription regulation</keyword>
<dbReference type="Pfam" id="PF00356">
    <property type="entry name" value="LacI"/>
    <property type="match status" value="1"/>
</dbReference>
<keyword evidence="3" id="KW-0804">Transcription</keyword>
<protein>
    <submittedName>
        <fullName evidence="6">Substrate-binding domain-containing protein</fullName>
    </submittedName>
</protein>
<feature type="domain" description="HTH lacI-type" evidence="5">
    <location>
        <begin position="4"/>
        <end position="59"/>
    </location>
</feature>
<dbReference type="EMBL" id="JAPTMY010000031">
    <property type="protein sequence ID" value="MCZ0858822.1"/>
    <property type="molecule type" value="Genomic_DNA"/>
</dbReference>
<proteinExistence type="predicted"/>
<keyword evidence="2" id="KW-0238">DNA-binding</keyword>
<sequence>MKATTLKDVAAAAGVSVSTASRVLDERLPASRSATAVRVREAAARLGYRRDAAASALRRGDTGTVGVLVPRLSDTVMAMLFEAVFADAASRGLFALVSVCGDDPDRERAAVDSLLARRVDGLVLATARLDDPLPASLRDQQVPHVLAVRTDAESPSSVCDDELGGYLATRHLIDLGHTEIAVMPGPDFASTSRRRLAGFGRAMADEGLEAPADRIRHCGFGFQEGRRTASEILSASPGTTAIFAANDQLALGALAAADALGRRVPEGLSVVGYNDTPLASQLPVPLTTVRVPFDIIASGALDLLVAQTQGAAPARPGPRTAIPTLIPRRSASRQR</sequence>
<dbReference type="PROSITE" id="PS50932">
    <property type="entry name" value="HTH_LACI_2"/>
    <property type="match status" value="1"/>
</dbReference>
<accession>A0ABT4IC43</accession>
<evidence type="ECO:0000259" key="5">
    <source>
        <dbReference type="PROSITE" id="PS50932"/>
    </source>
</evidence>
<dbReference type="PROSITE" id="PS00356">
    <property type="entry name" value="HTH_LACI_1"/>
    <property type="match status" value="1"/>
</dbReference>
<dbReference type="Proteomes" id="UP001072034">
    <property type="component" value="Unassembled WGS sequence"/>
</dbReference>
<feature type="region of interest" description="Disordered" evidence="4">
    <location>
        <begin position="310"/>
        <end position="335"/>
    </location>
</feature>
<keyword evidence="7" id="KW-1185">Reference proteome</keyword>
<reference evidence="6" key="1">
    <citation type="submission" date="2022-10" db="EMBL/GenBank/DDBJ databases">
        <title>Genome sequence of Actinomyces israelii ATCC 10048.</title>
        <authorList>
            <person name="Watt R.M."/>
            <person name="Tong W.M."/>
        </authorList>
    </citation>
    <scope>NUCLEOTIDE SEQUENCE</scope>
    <source>
        <strain evidence="6">ATCC 10048</strain>
    </source>
</reference>
<dbReference type="RefSeq" id="WP_043562263.1">
    <property type="nucleotide sequence ID" value="NZ_CAJPNG010000152.1"/>
</dbReference>
<evidence type="ECO:0000256" key="4">
    <source>
        <dbReference type="SAM" id="MobiDB-lite"/>
    </source>
</evidence>
<dbReference type="Pfam" id="PF13377">
    <property type="entry name" value="Peripla_BP_3"/>
    <property type="match status" value="1"/>
</dbReference>